<organism evidence="1 2">
    <name type="scientific">Marinobacter profundi</name>
    <dbReference type="NCBI Taxonomy" id="2666256"/>
    <lineage>
        <taxon>Bacteria</taxon>
        <taxon>Pseudomonadati</taxon>
        <taxon>Pseudomonadota</taxon>
        <taxon>Gammaproteobacteria</taxon>
        <taxon>Pseudomonadales</taxon>
        <taxon>Marinobacteraceae</taxon>
        <taxon>Marinobacter</taxon>
    </lineage>
</organism>
<keyword evidence="2" id="KW-1185">Reference proteome</keyword>
<protein>
    <submittedName>
        <fullName evidence="1">Uncharacterized protein</fullName>
    </submittedName>
</protein>
<sequence>MLYRAIAVVALIVGLLAFAVLGPRWLTSDKPGDPSMAPMAECRVIQGPCEWQSDGARWSVRLARIGTAGEGERLRLEVVTDARPQRLLAVLRGESMYLGEYPVALKSGAAEGRWTATFVAPFCTIEPDMTWRLDLQDGTEALTGAPFKLVFAASGEH</sequence>
<dbReference type="EMBL" id="NTFH01000003">
    <property type="protein sequence ID" value="PHQ16931.1"/>
    <property type="molecule type" value="Genomic_DNA"/>
</dbReference>
<evidence type="ECO:0000313" key="1">
    <source>
        <dbReference type="EMBL" id="PHQ16931.1"/>
    </source>
</evidence>
<accession>A0A2G1UR00</accession>
<name>A0A2G1UR00_9GAMM</name>
<evidence type="ECO:0000313" key="2">
    <source>
        <dbReference type="Proteomes" id="UP000231409"/>
    </source>
</evidence>
<gene>
    <name evidence="1" type="ORF">CLH61_02905</name>
</gene>
<reference evidence="1 2" key="1">
    <citation type="submission" date="2017-09" db="EMBL/GenBank/DDBJ databases">
        <title>The draft genome sequences of Marinobacter sp. PWS21.</title>
        <authorList>
            <person name="Cao J."/>
        </authorList>
    </citation>
    <scope>NUCLEOTIDE SEQUENCE [LARGE SCALE GENOMIC DNA]</scope>
    <source>
        <strain evidence="1 2">PWS21</strain>
    </source>
</reference>
<dbReference type="Proteomes" id="UP000231409">
    <property type="component" value="Unassembled WGS sequence"/>
</dbReference>
<dbReference type="AlphaFoldDB" id="A0A2G1UR00"/>
<dbReference type="RefSeq" id="WP_099613182.1">
    <property type="nucleotide sequence ID" value="NZ_KZ319367.1"/>
</dbReference>
<comment type="caution">
    <text evidence="1">The sequence shown here is derived from an EMBL/GenBank/DDBJ whole genome shotgun (WGS) entry which is preliminary data.</text>
</comment>
<proteinExistence type="predicted"/>